<dbReference type="GO" id="GO:0016787">
    <property type="term" value="F:hydrolase activity"/>
    <property type="evidence" value="ECO:0007669"/>
    <property type="project" value="UniProtKB-KW"/>
</dbReference>
<feature type="compositionally biased region" description="Basic residues" evidence="19">
    <location>
        <begin position="1075"/>
        <end position="1086"/>
    </location>
</feature>
<comment type="similarity">
    <text evidence="2">Belongs to the SNF2/RAD54 helicase family.</text>
</comment>
<keyword evidence="16" id="KW-0131">Cell cycle</keyword>
<evidence type="ECO:0000256" key="11">
    <source>
        <dbReference type="ARBA" id="ARBA00022840"/>
    </source>
</evidence>
<keyword evidence="5" id="KW-0132">Cell division</keyword>
<dbReference type="GO" id="GO:0008094">
    <property type="term" value="F:ATP-dependent activity, acting on DNA"/>
    <property type="evidence" value="ECO:0007669"/>
    <property type="project" value="TreeGrafter"/>
</dbReference>
<feature type="compositionally biased region" description="Basic and acidic residues" evidence="19">
    <location>
        <begin position="1"/>
        <end position="12"/>
    </location>
</feature>
<feature type="compositionally biased region" description="Basic and acidic residues" evidence="19">
    <location>
        <begin position="922"/>
        <end position="938"/>
    </location>
</feature>
<feature type="region of interest" description="Disordered" evidence="19">
    <location>
        <begin position="86"/>
        <end position="113"/>
    </location>
</feature>
<evidence type="ECO:0000313" key="22">
    <source>
        <dbReference type="EMBL" id="EEB13301.1"/>
    </source>
</evidence>
<feature type="compositionally biased region" description="Polar residues" evidence="19">
    <location>
        <begin position="13"/>
        <end position="26"/>
    </location>
</feature>
<keyword evidence="13" id="KW-0234">DNA repair</keyword>
<dbReference type="AlphaFoldDB" id="E0VIU5"/>
<dbReference type="InterPro" id="IPR014001">
    <property type="entry name" value="Helicase_ATP-bd"/>
</dbReference>
<keyword evidence="22" id="KW-0808">Transferase</keyword>
<dbReference type="PROSITE" id="PS51194">
    <property type="entry name" value="HELICASE_CTER"/>
    <property type="match status" value="1"/>
</dbReference>
<dbReference type="SUPFAM" id="SSF52540">
    <property type="entry name" value="P-loop containing nucleoside triphosphate hydrolases"/>
    <property type="match status" value="2"/>
</dbReference>
<dbReference type="Pfam" id="PF25875">
    <property type="entry name" value="WHD_Rad26_CSB"/>
    <property type="match status" value="1"/>
</dbReference>
<dbReference type="CDD" id="cd18000">
    <property type="entry name" value="DEXHc_ERCC6"/>
    <property type="match status" value="1"/>
</dbReference>
<dbReference type="GO" id="GO:0006283">
    <property type="term" value="P:transcription-coupled nucleotide-excision repair"/>
    <property type="evidence" value="ECO:0007669"/>
    <property type="project" value="TreeGrafter"/>
</dbReference>
<keyword evidence="15" id="KW-0469">Meiosis</keyword>
<dbReference type="InterPro" id="IPR038718">
    <property type="entry name" value="SNF2-like_sf"/>
</dbReference>
<dbReference type="Gene3D" id="3.40.50.300">
    <property type="entry name" value="P-loop containing nucleotide triphosphate hydrolases"/>
    <property type="match status" value="1"/>
</dbReference>
<evidence type="ECO:0000256" key="4">
    <source>
        <dbReference type="ARBA" id="ARBA00015341"/>
    </source>
</evidence>
<dbReference type="Pfam" id="PF00271">
    <property type="entry name" value="Helicase_C"/>
    <property type="match status" value="1"/>
</dbReference>
<dbReference type="SMART" id="SM00490">
    <property type="entry name" value="HELICc"/>
    <property type="match status" value="1"/>
</dbReference>
<feature type="region of interest" description="Disordered" evidence="19">
    <location>
        <begin position="916"/>
        <end position="972"/>
    </location>
</feature>
<feature type="domain" description="Helicase ATP-binding" evidence="20">
    <location>
        <begin position="354"/>
        <end position="528"/>
    </location>
</feature>
<dbReference type="InterPro" id="IPR000330">
    <property type="entry name" value="SNF2_N"/>
</dbReference>
<dbReference type="CDD" id="cd22254">
    <property type="entry name" value="CSB_WHD"/>
    <property type="match status" value="1"/>
</dbReference>
<organism>
    <name type="scientific">Pediculus humanus subsp. corporis</name>
    <name type="common">Body louse</name>
    <dbReference type="NCBI Taxonomy" id="121224"/>
    <lineage>
        <taxon>Eukaryota</taxon>
        <taxon>Metazoa</taxon>
        <taxon>Ecdysozoa</taxon>
        <taxon>Arthropoda</taxon>
        <taxon>Hexapoda</taxon>
        <taxon>Insecta</taxon>
        <taxon>Pterygota</taxon>
        <taxon>Neoptera</taxon>
        <taxon>Paraneoptera</taxon>
        <taxon>Psocodea</taxon>
        <taxon>Troctomorpha</taxon>
        <taxon>Phthiraptera</taxon>
        <taxon>Anoplura</taxon>
        <taxon>Pediculidae</taxon>
        <taxon>Pediculus</taxon>
    </lineage>
</organism>
<comment type="subcellular location">
    <subcellularLocation>
        <location evidence="1">Nucleus</location>
    </subcellularLocation>
</comment>
<evidence type="ECO:0000259" key="21">
    <source>
        <dbReference type="PROSITE" id="PS51194"/>
    </source>
</evidence>
<dbReference type="GO" id="GO:0016740">
    <property type="term" value="F:transferase activity"/>
    <property type="evidence" value="ECO:0007669"/>
    <property type="project" value="UniProtKB-KW"/>
</dbReference>
<evidence type="ECO:0000256" key="9">
    <source>
        <dbReference type="ARBA" id="ARBA00022801"/>
    </source>
</evidence>
<evidence type="ECO:0000256" key="7">
    <source>
        <dbReference type="ARBA" id="ARBA00022763"/>
    </source>
</evidence>
<dbReference type="CDD" id="cd18793">
    <property type="entry name" value="SF2_C_SNF"/>
    <property type="match status" value="1"/>
</dbReference>
<feature type="domain" description="Helicase C-terminal" evidence="21">
    <location>
        <begin position="677"/>
        <end position="836"/>
    </location>
</feature>
<dbReference type="InterPro" id="IPR050496">
    <property type="entry name" value="SNF2_RAD54_helicase_repair"/>
</dbReference>
<dbReference type="OMA" id="CNITPCQ"/>
<evidence type="ECO:0000313" key="24">
    <source>
        <dbReference type="Proteomes" id="UP000009046"/>
    </source>
</evidence>
<keyword evidence="7" id="KW-0227">DNA damage</keyword>
<evidence type="ECO:0000256" key="5">
    <source>
        <dbReference type="ARBA" id="ARBA00022618"/>
    </source>
</evidence>
<evidence type="ECO:0000256" key="15">
    <source>
        <dbReference type="ARBA" id="ARBA00023254"/>
    </source>
</evidence>
<keyword evidence="10" id="KW-0347">Helicase</keyword>
<dbReference type="STRING" id="121224.E0VIU5"/>
<dbReference type="CTD" id="8230091"/>
<dbReference type="Gene3D" id="3.40.50.10810">
    <property type="entry name" value="Tandem AAA-ATPase domain"/>
    <property type="match status" value="1"/>
</dbReference>
<feature type="region of interest" description="Disordered" evidence="19">
    <location>
        <begin position="1075"/>
        <end position="1099"/>
    </location>
</feature>
<feature type="compositionally biased region" description="Basic and acidic residues" evidence="19">
    <location>
        <begin position="93"/>
        <end position="108"/>
    </location>
</feature>
<keyword evidence="6" id="KW-0547">Nucleotide-binding</keyword>
<keyword evidence="14" id="KW-0539">Nucleus</keyword>
<evidence type="ECO:0000256" key="17">
    <source>
        <dbReference type="ARBA" id="ARBA00024776"/>
    </source>
</evidence>
<dbReference type="PROSITE" id="PS51192">
    <property type="entry name" value="HELICASE_ATP_BIND_1"/>
    <property type="match status" value="1"/>
</dbReference>
<reference evidence="22" key="1">
    <citation type="submission" date="2007-04" db="EMBL/GenBank/DDBJ databases">
        <title>Annotation of Pediculus humanus corporis strain USDA.</title>
        <authorList>
            <person name="Kirkness E."/>
            <person name="Hannick L."/>
            <person name="Hass B."/>
            <person name="Bruggner R."/>
            <person name="Lawson D."/>
            <person name="Bidwell S."/>
            <person name="Joardar V."/>
            <person name="Caler E."/>
            <person name="Walenz B."/>
            <person name="Inman J."/>
            <person name="Schobel S."/>
            <person name="Galinsky K."/>
            <person name="Amedeo P."/>
            <person name="Strausberg R."/>
        </authorList>
    </citation>
    <scope>NUCLEOTIDE SEQUENCE</scope>
    <source>
        <strain evidence="22">USDA</strain>
    </source>
</reference>
<evidence type="ECO:0000256" key="1">
    <source>
        <dbReference type="ARBA" id="ARBA00004123"/>
    </source>
</evidence>
<dbReference type="GeneID" id="8230091"/>
<dbReference type="GO" id="GO:0005634">
    <property type="term" value="C:nucleus"/>
    <property type="evidence" value="ECO:0007669"/>
    <property type="project" value="TreeGrafter"/>
</dbReference>
<dbReference type="InterPro" id="IPR049730">
    <property type="entry name" value="SNF2/RAD54-like_C"/>
</dbReference>
<dbReference type="GO" id="GO:0051321">
    <property type="term" value="P:meiotic cell cycle"/>
    <property type="evidence" value="ECO:0007669"/>
    <property type="project" value="UniProtKB-KW"/>
</dbReference>
<proteinExistence type="inferred from homology"/>
<evidence type="ECO:0000256" key="18">
    <source>
        <dbReference type="ARBA" id="ARBA00029956"/>
    </source>
</evidence>
<reference evidence="22" key="2">
    <citation type="submission" date="2007-04" db="EMBL/GenBank/DDBJ databases">
        <title>The genome of the human body louse.</title>
        <authorList>
            <consortium name="The Human Body Louse Genome Consortium"/>
            <person name="Kirkness E."/>
            <person name="Walenz B."/>
            <person name="Hass B."/>
            <person name="Bruggner R."/>
            <person name="Strausberg R."/>
        </authorList>
    </citation>
    <scope>NUCLEOTIDE SEQUENCE</scope>
    <source>
        <strain evidence="22">USDA</strain>
    </source>
</reference>
<evidence type="ECO:0000313" key="23">
    <source>
        <dbReference type="EnsemblMetazoa" id="PHUM233530-PA"/>
    </source>
</evidence>
<dbReference type="EMBL" id="AAZO01002709">
    <property type="status" value="NOT_ANNOTATED_CDS"/>
    <property type="molecule type" value="Genomic_DNA"/>
</dbReference>
<keyword evidence="11" id="KW-0067">ATP-binding</keyword>
<evidence type="ECO:0000256" key="16">
    <source>
        <dbReference type="ARBA" id="ARBA00023306"/>
    </source>
</evidence>
<keyword evidence="8" id="KW-0498">Mitosis</keyword>
<evidence type="ECO:0000256" key="12">
    <source>
        <dbReference type="ARBA" id="ARBA00023125"/>
    </source>
</evidence>
<evidence type="ECO:0000259" key="20">
    <source>
        <dbReference type="PROSITE" id="PS51192"/>
    </source>
</evidence>
<name>E0VIU5_PEDHC</name>
<keyword evidence="9" id="KW-0378">Hydrolase</keyword>
<dbReference type="VEuPathDB" id="VectorBase:PHUM233530"/>
<dbReference type="EMBL" id="DS235206">
    <property type="protein sequence ID" value="EEB13301.1"/>
    <property type="molecule type" value="Genomic_DNA"/>
</dbReference>
<dbReference type="EnsemblMetazoa" id="PHUM233530-RA">
    <property type="protein sequence ID" value="PHUM233530-PA"/>
    <property type="gene ID" value="PHUM233530"/>
</dbReference>
<dbReference type="KEGG" id="phu:Phum_PHUM233530"/>
<dbReference type="InParanoid" id="E0VIU5"/>
<evidence type="ECO:0000256" key="2">
    <source>
        <dbReference type="ARBA" id="ARBA00007025"/>
    </source>
</evidence>
<dbReference type="GO" id="GO:0051301">
    <property type="term" value="P:cell division"/>
    <property type="evidence" value="ECO:0007669"/>
    <property type="project" value="UniProtKB-KW"/>
</dbReference>
<dbReference type="HOGENOM" id="CLU_000315_7_2_1"/>
<protein>
    <recommendedName>
        <fullName evidence="4">DNA repair and recombination protein RAD54-like</fullName>
    </recommendedName>
    <alternativeName>
        <fullName evidence="18">Protein okra</fullName>
    </alternativeName>
</protein>
<dbReference type="InterPro" id="IPR001650">
    <property type="entry name" value="Helicase_C-like"/>
</dbReference>
<dbReference type="RefSeq" id="XP_002426039.1">
    <property type="nucleotide sequence ID" value="XM_002425994.1"/>
</dbReference>
<comment type="function">
    <text evidence="17">Involved in mitotic DNA repair and meiotic recombination. Functions in the recombinational DNA repair pathway. Essential for interhomolog gene conversion (GC), but may have a less important role in intersister GC than spn-A/Rad51. In the presence of DNA, spn-A/Rad51 enhances the ATPase activity of okr/Rad54.</text>
</comment>
<reference evidence="23" key="3">
    <citation type="submission" date="2021-02" db="UniProtKB">
        <authorList>
            <consortium name="EnsemblMetazoa"/>
        </authorList>
    </citation>
    <scope>IDENTIFICATION</scope>
    <source>
        <strain evidence="23">USDA</strain>
    </source>
</reference>
<dbReference type="Proteomes" id="UP000009046">
    <property type="component" value="Unassembled WGS sequence"/>
</dbReference>
<sequence length="1206" mass="139004">MSASEKSDEENAAKNNLQNSDTFTNAETFLNGKFTVDRTSIPTVLENGQLSSLGIKVYQQEVLEEGILHQVDKALEILTKKNDKENVTCQKHKNQEENKSENDNENNAKHNSLLLTAPEETEKEKKIRMGEMTPFGTEVSIKKIEGNNLERIEEYIAKQRLKGTNEKKGVKRKHNLISKEKNNTNQKSKLIKNTNILKKSNNFSLEKNESDDENQLVRNSIKETNNENFKKRKNDYSSGSEYIPSDSNSSDLDFELKSVTKNKKQIKKSKIAKEESEIDNDYVDTKSSKEKKQKIEKDDGDEISYLQRIEDWESENKREEYETQLQTIDNGFKMPSIIWNKLFKYQRVGVQWLWELNIQQCGGILGDEMGLGKTIQIIAFLAGLSVSKLLSRHGYFRGLGPVLIVCPTTVMHQWVREFHKWWPQFRVALLHESGTYHGKKYDLIKNIIKSNGILITSYITCLQQSSDLQRQKWHYVILDEGHKIRNPDSQIAINIKLLNTPHRLILSGSPIQNNLKELWSLFDFIFPGKLGTLPVFLAEFGVPITQGGYANASKVQVLTAYKCATVLRDTISPYLLRRAKEDVKTHINLPPKNEQVLFCRLTNEQKELYVNYLNSGSVNEIFNGKQKLFVGLINLRKICNHPHLYSGGPKHVKLDDLEFIPEENKFGYWKKAGKMIVMETLLKIWKKQGHRVLIFTQSRKMLSILENFVLSQNYEYLKLDGTTNIGSRQPLINKFNEEKKYYIFLSTTHVGGLGVNLTGANRVVIYDPDWNPATDMQARERAWRIGQENQVTIYRLVTSGTIEEKIYHRQIFKQFLTNKVLKDPSQRRFFKSNDLYELFTYKDDEYSNETSAIFAGTNFELNLKNIQLRKKKEKSKKNLSSIEPESVQNAVEAQKILTKEKIEKMKQMAQILSRQIALNSSSKDKNPENPGDPTHRTNNDSITDVENLKLVNNREKKRDKKKGKKKEKKKDSNDAYFDGEFIPHLKKKKNYRDVIKNAYNFEKDDDYILKKLFSKSGVQSALKHDQIMGENSSDYALVEGEAEKVAKEAVKALKESRRQYVLSFNETSSSISHKARFGKKSFRRRPGSGNTDENKRHFLSQEKIMTSSELLQRIRQRNGMSSSASDSSSSSSLDENSELLADIRNFISFGAEVENKASTQEIVDKFKDRLPSGQTPLFKALLNEICEFHRGSNGEGIWELRQDFQW</sequence>
<feature type="compositionally biased region" description="Basic residues" evidence="19">
    <location>
        <begin position="955"/>
        <end position="968"/>
    </location>
</feature>
<dbReference type="PANTHER" id="PTHR45629:SF7">
    <property type="entry name" value="DNA EXCISION REPAIR PROTEIN ERCC-6-RELATED"/>
    <property type="match status" value="1"/>
</dbReference>
<evidence type="ECO:0000256" key="3">
    <source>
        <dbReference type="ARBA" id="ARBA00011467"/>
    </source>
</evidence>
<dbReference type="InterPro" id="IPR058951">
    <property type="entry name" value="WHD_Rad26_CSB-like"/>
</dbReference>
<dbReference type="PANTHER" id="PTHR45629">
    <property type="entry name" value="SNF2/RAD54 FAMILY MEMBER"/>
    <property type="match status" value="1"/>
</dbReference>
<feature type="region of interest" description="Disordered" evidence="19">
    <location>
        <begin position="1"/>
        <end position="26"/>
    </location>
</feature>
<evidence type="ECO:0000256" key="14">
    <source>
        <dbReference type="ARBA" id="ARBA00023242"/>
    </source>
</evidence>
<evidence type="ECO:0000256" key="6">
    <source>
        <dbReference type="ARBA" id="ARBA00022741"/>
    </source>
</evidence>
<dbReference type="FunFam" id="3.40.50.10810:FF:000042">
    <property type="entry name" value="SNF2 family helicase-like protein"/>
    <property type="match status" value="1"/>
</dbReference>
<dbReference type="eggNOG" id="KOG0387">
    <property type="taxonomic scope" value="Eukaryota"/>
</dbReference>
<dbReference type="OrthoDB" id="413460at2759"/>
<dbReference type="GO" id="GO:0005524">
    <property type="term" value="F:ATP binding"/>
    <property type="evidence" value="ECO:0007669"/>
    <property type="project" value="InterPro"/>
</dbReference>
<evidence type="ECO:0000256" key="19">
    <source>
        <dbReference type="SAM" id="MobiDB-lite"/>
    </source>
</evidence>
<evidence type="ECO:0000256" key="10">
    <source>
        <dbReference type="ARBA" id="ARBA00022806"/>
    </source>
</evidence>
<evidence type="ECO:0000256" key="8">
    <source>
        <dbReference type="ARBA" id="ARBA00022776"/>
    </source>
</evidence>
<dbReference type="SMART" id="SM00487">
    <property type="entry name" value="DEXDc"/>
    <property type="match status" value="1"/>
</dbReference>
<comment type="subunit">
    <text evidence="3">Interacts (via N-terminus) with spn-A/Rad51.</text>
</comment>
<dbReference type="InterPro" id="IPR027417">
    <property type="entry name" value="P-loop_NTPase"/>
</dbReference>
<evidence type="ECO:0000256" key="13">
    <source>
        <dbReference type="ARBA" id="ARBA00023204"/>
    </source>
</evidence>
<accession>E0VIU5</accession>
<gene>
    <name evidence="23" type="primary">8230091</name>
    <name evidence="22" type="ORF">Phum_PHUM233530</name>
</gene>
<dbReference type="Pfam" id="PF00176">
    <property type="entry name" value="SNF2-rel_dom"/>
    <property type="match status" value="1"/>
</dbReference>
<keyword evidence="24" id="KW-1185">Reference proteome</keyword>
<keyword evidence="12" id="KW-0238">DNA-binding</keyword>